<name>A0A9Q0YT62_HOLLE</name>
<accession>A0A9Q0YT62</accession>
<dbReference type="InterPro" id="IPR036691">
    <property type="entry name" value="Endo/exonu/phosph_ase_sf"/>
</dbReference>
<proteinExistence type="predicted"/>
<dbReference type="SUPFAM" id="SSF56219">
    <property type="entry name" value="DNase I-like"/>
    <property type="match status" value="1"/>
</dbReference>
<evidence type="ECO:0000313" key="1">
    <source>
        <dbReference type="EMBL" id="KAJ8026277.1"/>
    </source>
</evidence>
<dbReference type="Gene3D" id="3.60.10.10">
    <property type="entry name" value="Endonuclease/exonuclease/phosphatase"/>
    <property type="match status" value="1"/>
</dbReference>
<organism evidence="1 2">
    <name type="scientific">Holothuria leucospilota</name>
    <name type="common">Black long sea cucumber</name>
    <name type="synonym">Mertensiothuria leucospilota</name>
    <dbReference type="NCBI Taxonomy" id="206669"/>
    <lineage>
        <taxon>Eukaryota</taxon>
        <taxon>Metazoa</taxon>
        <taxon>Echinodermata</taxon>
        <taxon>Eleutherozoa</taxon>
        <taxon>Echinozoa</taxon>
        <taxon>Holothuroidea</taxon>
        <taxon>Aspidochirotacea</taxon>
        <taxon>Aspidochirotida</taxon>
        <taxon>Holothuriidae</taxon>
        <taxon>Holothuria</taxon>
    </lineage>
</organism>
<evidence type="ECO:0008006" key="3">
    <source>
        <dbReference type="Google" id="ProtNLM"/>
    </source>
</evidence>
<protein>
    <recommendedName>
        <fullName evidence="3">Endonuclease/exonuclease/phosphatase domain-containing protein</fullName>
    </recommendedName>
</protein>
<reference evidence="1" key="1">
    <citation type="submission" date="2021-10" db="EMBL/GenBank/DDBJ databases">
        <title>Tropical sea cucumber genome reveals ecological adaptation and Cuvierian tubules defense mechanism.</title>
        <authorList>
            <person name="Chen T."/>
        </authorList>
    </citation>
    <scope>NUCLEOTIDE SEQUENCE</scope>
    <source>
        <strain evidence="1">Nanhai2018</strain>
        <tissue evidence="1">Muscle</tissue>
    </source>
</reference>
<gene>
    <name evidence="1" type="ORF">HOLleu_34074</name>
</gene>
<dbReference type="AlphaFoldDB" id="A0A9Q0YT62"/>
<evidence type="ECO:0000313" key="2">
    <source>
        <dbReference type="Proteomes" id="UP001152320"/>
    </source>
</evidence>
<dbReference type="Proteomes" id="UP001152320">
    <property type="component" value="Chromosome 17"/>
</dbReference>
<keyword evidence="2" id="KW-1185">Reference proteome</keyword>
<sequence length="181" mass="20675">MCHRIPKEEEEEVVKEELSPLGRFIIIDLQVNQRMFTIAAIYAPNVDTPGFFVEISNALHRFHCETIICGGDLNVIFNLELDKKGGIPRINFKAREKCFELMFSHDLVDIWKERNPFDNNCTWSSNVTPGIHCRLDYFLISRHAGPAVSDNVFSPGFLSDHSFVCLSIGTQEARRGPGFWN</sequence>
<dbReference type="OrthoDB" id="498125at2759"/>
<comment type="caution">
    <text evidence="1">The sequence shown here is derived from an EMBL/GenBank/DDBJ whole genome shotgun (WGS) entry which is preliminary data.</text>
</comment>
<dbReference type="EMBL" id="JAIZAY010000017">
    <property type="protein sequence ID" value="KAJ8026277.1"/>
    <property type="molecule type" value="Genomic_DNA"/>
</dbReference>